<reference evidence="19" key="1">
    <citation type="submission" date="2019-11" db="EMBL/GenBank/DDBJ databases">
        <authorList>
            <person name="Feng L."/>
        </authorList>
    </citation>
    <scope>NUCLEOTIDE SEQUENCE</scope>
    <source>
        <strain evidence="19">CnexileLFYP112</strain>
    </source>
</reference>
<evidence type="ECO:0000256" key="12">
    <source>
        <dbReference type="ARBA" id="ARBA00061423"/>
    </source>
</evidence>
<dbReference type="GO" id="GO:0070573">
    <property type="term" value="F:metallodipeptidase activity"/>
    <property type="evidence" value="ECO:0007669"/>
    <property type="project" value="TreeGrafter"/>
</dbReference>
<evidence type="ECO:0000256" key="7">
    <source>
        <dbReference type="ARBA" id="ARBA00023049"/>
    </source>
</evidence>
<comment type="similarity">
    <text evidence="12">Belongs to the peptidase M20C family.</text>
</comment>
<dbReference type="PANTHER" id="PTHR43501">
    <property type="entry name" value="CYTOSOL NON-SPECIFIC DIPEPTIDASE"/>
    <property type="match status" value="1"/>
</dbReference>
<dbReference type="EMBL" id="CACRTG010000013">
    <property type="protein sequence ID" value="VYT12924.1"/>
    <property type="molecule type" value="Genomic_DNA"/>
</dbReference>
<evidence type="ECO:0000313" key="19">
    <source>
        <dbReference type="EMBL" id="VYT12924.1"/>
    </source>
</evidence>
<evidence type="ECO:0000256" key="17">
    <source>
        <dbReference type="ARBA" id="ARBA00078074"/>
    </source>
</evidence>
<dbReference type="EC" id="3.4.13.18" evidence="10"/>
<accession>A0A6N2U361</accession>
<evidence type="ECO:0000256" key="15">
    <source>
        <dbReference type="ARBA" id="ARBA00076004"/>
    </source>
</evidence>
<keyword evidence="7" id="KW-0482">Metalloprotease</keyword>
<dbReference type="InterPro" id="IPR002933">
    <property type="entry name" value="Peptidase_M20"/>
</dbReference>
<gene>
    <name evidence="19" type="primary">pepD_2</name>
    <name evidence="19" type="ORF">CNLFYP112_01920</name>
</gene>
<evidence type="ECO:0000256" key="9">
    <source>
        <dbReference type="ARBA" id="ARBA00036421"/>
    </source>
</evidence>
<comment type="catalytic activity">
    <reaction evidence="9">
        <text>Hydrolysis of dipeptides, preferentially hydrophobic dipeptides including prolyl amino acids.</text>
        <dbReference type="EC" id="3.4.13.18"/>
    </reaction>
</comment>
<evidence type="ECO:0000256" key="4">
    <source>
        <dbReference type="ARBA" id="ARBA00022723"/>
    </source>
</evidence>
<evidence type="ECO:0000256" key="5">
    <source>
        <dbReference type="ARBA" id="ARBA00022801"/>
    </source>
</evidence>
<dbReference type="Gene3D" id="3.40.630.10">
    <property type="entry name" value="Zn peptidases"/>
    <property type="match status" value="2"/>
</dbReference>
<dbReference type="InterPro" id="IPR036264">
    <property type="entry name" value="Bact_exopeptidase_dim_dom"/>
</dbReference>
<feature type="domain" description="Peptidase M20 dimerisation" evidence="18">
    <location>
        <begin position="206"/>
        <end position="284"/>
    </location>
</feature>
<comment type="cofactor">
    <cofactor evidence="2">
        <name>Zn(2+)</name>
        <dbReference type="ChEBI" id="CHEBI:29105"/>
    </cofactor>
</comment>
<evidence type="ECO:0000256" key="16">
    <source>
        <dbReference type="ARBA" id="ARBA00077688"/>
    </source>
</evidence>
<keyword evidence="3" id="KW-0645">Protease</keyword>
<name>A0A6N2U361_9FIRM</name>
<dbReference type="GO" id="GO:0005829">
    <property type="term" value="C:cytosol"/>
    <property type="evidence" value="ECO:0007669"/>
    <property type="project" value="TreeGrafter"/>
</dbReference>
<proteinExistence type="inferred from homology"/>
<dbReference type="SUPFAM" id="SSF55031">
    <property type="entry name" value="Bacterial exopeptidase dimerisation domain"/>
    <property type="match status" value="1"/>
</dbReference>
<dbReference type="Pfam" id="PF01546">
    <property type="entry name" value="Peptidase_M20"/>
    <property type="match status" value="1"/>
</dbReference>
<dbReference type="PIRSF" id="PIRSF016599">
    <property type="entry name" value="Xaa-His_dipept"/>
    <property type="match status" value="1"/>
</dbReference>
<comment type="cofactor">
    <cofactor evidence="1">
        <name>Co(2+)</name>
        <dbReference type="ChEBI" id="CHEBI:48828"/>
    </cofactor>
</comment>
<dbReference type="PRINTS" id="PR00934">
    <property type="entry name" value="XHISDIPTASE"/>
</dbReference>
<evidence type="ECO:0000256" key="2">
    <source>
        <dbReference type="ARBA" id="ARBA00001947"/>
    </source>
</evidence>
<dbReference type="InterPro" id="IPR001160">
    <property type="entry name" value="Peptidase_M20C"/>
</dbReference>
<evidence type="ECO:0000256" key="3">
    <source>
        <dbReference type="ARBA" id="ARBA00022670"/>
    </source>
</evidence>
<evidence type="ECO:0000256" key="14">
    <source>
        <dbReference type="ARBA" id="ARBA00075285"/>
    </source>
</evidence>
<evidence type="ECO:0000256" key="13">
    <source>
        <dbReference type="ARBA" id="ARBA00071271"/>
    </source>
</evidence>
<evidence type="ECO:0000256" key="1">
    <source>
        <dbReference type="ARBA" id="ARBA00001941"/>
    </source>
</evidence>
<dbReference type="GO" id="GO:0046872">
    <property type="term" value="F:metal ion binding"/>
    <property type="evidence" value="ECO:0007669"/>
    <property type="project" value="UniProtKB-KW"/>
</dbReference>
<keyword evidence="19" id="KW-0224">Dipeptidase</keyword>
<dbReference type="FunFam" id="3.40.630.10:FF:000015">
    <property type="entry name" value="Aminoacyl-histidine dipeptidase PepD"/>
    <property type="match status" value="1"/>
</dbReference>
<dbReference type="GO" id="GO:0006508">
    <property type="term" value="P:proteolysis"/>
    <property type="evidence" value="ECO:0007669"/>
    <property type="project" value="UniProtKB-KW"/>
</dbReference>
<dbReference type="AlphaFoldDB" id="A0A6N2U361"/>
<keyword evidence="4" id="KW-0479">Metal-binding</keyword>
<evidence type="ECO:0000256" key="6">
    <source>
        <dbReference type="ARBA" id="ARBA00022833"/>
    </source>
</evidence>
<evidence type="ECO:0000256" key="10">
    <source>
        <dbReference type="ARBA" id="ARBA00038976"/>
    </source>
</evidence>
<keyword evidence="6" id="KW-0862">Zinc</keyword>
<dbReference type="Pfam" id="PF07687">
    <property type="entry name" value="M20_dimer"/>
    <property type="match status" value="1"/>
</dbReference>
<keyword evidence="5 19" id="KW-0378">Hydrolase</keyword>
<dbReference type="SUPFAM" id="SSF53187">
    <property type="entry name" value="Zn-dependent exopeptidases"/>
    <property type="match status" value="1"/>
</dbReference>
<protein>
    <recommendedName>
        <fullName evidence="13">Cytosol non-specific dipeptidase</fullName>
        <ecNumber evidence="10">3.4.13.18</ecNumber>
    </recommendedName>
    <alternativeName>
        <fullName evidence="16">Aminoacyl-histidine dipeptidase</fullName>
    </alternativeName>
    <alternativeName>
        <fullName evidence="15">Beta-alanyl-histidine dipeptidase</fullName>
    </alternativeName>
    <alternativeName>
        <fullName evidence="14">Carnosinase</fullName>
    </alternativeName>
    <alternativeName>
        <fullName evidence="11">Peptidase D</fullName>
    </alternativeName>
    <alternativeName>
        <fullName evidence="17">Xaa-His dipeptidase</fullName>
    </alternativeName>
</protein>
<keyword evidence="8" id="KW-0170">Cobalt</keyword>
<dbReference type="NCBIfam" id="TIGR01893">
    <property type="entry name" value="aa-his-dipept"/>
    <property type="match status" value="1"/>
</dbReference>
<organism evidence="19">
    <name type="scientific">[Clostridium] nexile</name>
    <dbReference type="NCBI Taxonomy" id="29361"/>
    <lineage>
        <taxon>Bacteria</taxon>
        <taxon>Bacillati</taxon>
        <taxon>Bacillota</taxon>
        <taxon>Clostridia</taxon>
        <taxon>Lachnospirales</taxon>
        <taxon>Lachnospiraceae</taxon>
        <taxon>Tyzzerella</taxon>
    </lineage>
</organism>
<dbReference type="CDD" id="cd03890">
    <property type="entry name" value="M20_pepD"/>
    <property type="match status" value="1"/>
</dbReference>
<evidence type="ECO:0000256" key="11">
    <source>
        <dbReference type="ARBA" id="ARBA00044252"/>
    </source>
</evidence>
<evidence type="ECO:0000256" key="8">
    <source>
        <dbReference type="ARBA" id="ARBA00023285"/>
    </source>
</evidence>
<dbReference type="FunFam" id="3.40.630.10:FF:000018">
    <property type="entry name" value="Aminoacyl-histidine dipeptidase PepD"/>
    <property type="match status" value="1"/>
</dbReference>
<dbReference type="InterPro" id="IPR011650">
    <property type="entry name" value="Peptidase_M20_dimer"/>
</dbReference>
<dbReference type="PANTHER" id="PTHR43501:SF1">
    <property type="entry name" value="CYTOSOL NON-SPECIFIC DIPEPTIDASE"/>
    <property type="match status" value="1"/>
</dbReference>
<sequence>MTDLEKIISYFKQISKIPRTSGDEQAISDYLVAFAKERNLEVIQDEYNNVIIKKPAFPGEEHRRPIIFQGHIDMVYVKTEDSDHRYEDGIEVLDNGEFLYAKDTTLGADNGIAVCYALMLLDSKDIKNPPLEFIFTVDEEVGMKGAENLDMSVLEGKALINLDSEEEGIFCVGCAGGVRNTFELPIEREEKHGTYVPVEVSFGKLQGGHSGADIHLERGNAIKLLGRILYALNDFDFEIGAVEAKGKMNVICHSAKMECFVRPEDVERFTECLKACEAVFQNELQFSDEVEVLVEVKPEVDSCTVYTEKTASNVKNALLLLPNGIISWSMGVKGLVQTSTNLGVMEEEDGKLVIGSLVRSSVESQKSIVKSQIEAVADVLGGKSISSSDYPGWEFKKESPLRDLAIEKYEALFGKKAVIEAIHAGLECGFWDGKMENVDIISMGPDMMDVHTVKERVSKQSIDNVWKLLKEIVEAY</sequence>
<evidence type="ECO:0000259" key="18">
    <source>
        <dbReference type="Pfam" id="PF07687"/>
    </source>
</evidence>